<comment type="similarity">
    <text evidence="1">Belongs to the isochorismatase family.</text>
</comment>
<feature type="domain" description="Isochorismatase-like" evidence="2">
    <location>
        <begin position="45"/>
        <end position="192"/>
    </location>
</feature>
<reference evidence="4" key="1">
    <citation type="submission" date="2023-11" db="UniProtKB">
        <authorList>
            <consortium name="WormBaseParasite"/>
        </authorList>
    </citation>
    <scope>IDENTIFICATION</scope>
</reference>
<dbReference type="PANTHER" id="PTHR14119">
    <property type="entry name" value="HYDROLASE"/>
    <property type="match status" value="1"/>
</dbReference>
<name>A0AA85AT89_9TREM</name>
<dbReference type="InterPro" id="IPR000868">
    <property type="entry name" value="Isochorismatase-like_dom"/>
</dbReference>
<protein>
    <recommendedName>
        <fullName evidence="2">Isochorismatase-like domain-containing protein</fullName>
    </recommendedName>
</protein>
<dbReference type="Gene3D" id="3.40.50.850">
    <property type="entry name" value="Isochorismatase-like"/>
    <property type="match status" value="1"/>
</dbReference>
<organism evidence="3 4">
    <name type="scientific">Schistosoma mattheei</name>
    <dbReference type="NCBI Taxonomy" id="31246"/>
    <lineage>
        <taxon>Eukaryota</taxon>
        <taxon>Metazoa</taxon>
        <taxon>Spiralia</taxon>
        <taxon>Lophotrochozoa</taxon>
        <taxon>Platyhelminthes</taxon>
        <taxon>Trematoda</taxon>
        <taxon>Digenea</taxon>
        <taxon>Strigeidida</taxon>
        <taxon>Schistosomatoidea</taxon>
        <taxon>Schistosomatidae</taxon>
        <taxon>Schistosoma</taxon>
    </lineage>
</organism>
<evidence type="ECO:0000313" key="4">
    <source>
        <dbReference type="WBParaSite" id="SMTH1_103420.2"/>
    </source>
</evidence>
<evidence type="ECO:0000256" key="1">
    <source>
        <dbReference type="ARBA" id="ARBA00006336"/>
    </source>
</evidence>
<dbReference type="Proteomes" id="UP000050791">
    <property type="component" value="Unassembled WGS sequence"/>
</dbReference>
<dbReference type="InterPro" id="IPR036380">
    <property type="entry name" value="Isochorismatase-like_sf"/>
</dbReference>
<evidence type="ECO:0000259" key="2">
    <source>
        <dbReference type="Pfam" id="PF00857"/>
    </source>
</evidence>
<proteinExistence type="inferred from homology"/>
<evidence type="ECO:0000313" key="3">
    <source>
        <dbReference type="Proteomes" id="UP000050791"/>
    </source>
</evidence>
<dbReference type="InterPro" id="IPR050993">
    <property type="entry name" value="Isochorismatase_domain"/>
</dbReference>
<dbReference type="WBParaSite" id="SMTH1_103420.2">
    <property type="protein sequence ID" value="SMTH1_103420.2"/>
    <property type="gene ID" value="SMTH1_103420"/>
</dbReference>
<dbReference type="SUPFAM" id="SSF52499">
    <property type="entry name" value="Isochorismatase-like hydrolases"/>
    <property type="match status" value="1"/>
</dbReference>
<dbReference type="Pfam" id="PF00857">
    <property type="entry name" value="Isochorismatase"/>
    <property type="match status" value="1"/>
</dbReference>
<dbReference type="PANTHER" id="PTHR14119:SF3">
    <property type="entry name" value="ISOCHORISMATASE DOMAIN-CONTAINING PROTEIN 2"/>
    <property type="match status" value="1"/>
</dbReference>
<dbReference type="AlphaFoldDB" id="A0AA85AT89"/>
<accession>A0AA85AT89</accession>
<sequence>MTLYHNPMAIEGHVVNSNWGSSYNLLDDLTVNMSNSMLTLDPNCTVFLMCDVQKSLLNTVIDSDNVHLRISHILQLGKALGIPLLVTEQYSKGLGKTSDSLDISHALCVVDKTSFSMYHGLIAEKLAEFRDRFIVLFGLEAHICILQTALHLLSENYKVVIVADACSSRSAVDMRIALQRLNSTGIILSTTESLLFELIKTKDSPYFNLVKSIVRTHLPDHPALINY</sequence>